<accession>A0ABR7FMB0</accession>
<comment type="caution">
    <text evidence="6">The sequence shown here is derived from an EMBL/GenBank/DDBJ whole genome shotgun (WGS) entry which is preliminary data.</text>
</comment>
<dbReference type="Pfam" id="PF13555">
    <property type="entry name" value="AAA_29"/>
    <property type="match status" value="1"/>
</dbReference>
<evidence type="ECO:0000256" key="2">
    <source>
        <dbReference type="ARBA" id="ARBA00011322"/>
    </source>
</evidence>
<dbReference type="SUPFAM" id="SSF52540">
    <property type="entry name" value="P-loop containing nucleoside triphosphate hydrolases"/>
    <property type="match status" value="1"/>
</dbReference>
<protein>
    <recommendedName>
        <fullName evidence="3">Nuclease SbcCD subunit C</fullName>
    </recommendedName>
</protein>
<dbReference type="Pfam" id="PF13558">
    <property type="entry name" value="SbcC_Walker_B"/>
    <property type="match status" value="1"/>
</dbReference>
<evidence type="ECO:0000313" key="6">
    <source>
        <dbReference type="EMBL" id="MBC5676346.1"/>
    </source>
</evidence>
<name>A0ABR7FMB0_9FIRM</name>
<dbReference type="InterPro" id="IPR027417">
    <property type="entry name" value="P-loop_NTPase"/>
</dbReference>
<keyword evidence="4" id="KW-0175">Coiled coil</keyword>
<feature type="coiled-coil region" evidence="4">
    <location>
        <begin position="269"/>
        <end position="347"/>
    </location>
</feature>
<organism evidence="6 7">
    <name type="scientific">Anaerostipes hominis</name>
    <name type="common">ex Liu et al. 2021</name>
    <dbReference type="NCBI Taxonomy" id="2763018"/>
    <lineage>
        <taxon>Bacteria</taxon>
        <taxon>Bacillati</taxon>
        <taxon>Bacillota</taxon>
        <taxon>Clostridia</taxon>
        <taxon>Lachnospirales</taxon>
        <taxon>Lachnospiraceae</taxon>
        <taxon>Anaerostipes</taxon>
    </lineage>
</organism>
<dbReference type="EMBL" id="JACOOS010000001">
    <property type="protein sequence ID" value="MBC5676346.1"/>
    <property type="molecule type" value="Genomic_DNA"/>
</dbReference>
<proteinExistence type="inferred from homology"/>
<evidence type="ECO:0000256" key="1">
    <source>
        <dbReference type="ARBA" id="ARBA00006930"/>
    </source>
</evidence>
<sequence length="843" mass="97384">MKPLFLEISGWGPYAGKNQIDFSKFQGGLFLITGPTGSGKTTIFDGLTYALYGEVSGSIRTKENLRSDFASQKEDTYVILEFTHRNEKYRVERHPKYRRAKRKGSGMTVKKEDAVLTLPDGTVKAGTSKVNEELARLLSIDYDQFRQISMLAQGEFQRLLIAKSSDRAEVFRSIFHTQIYKRIQALAGEKARALLGEIREITNQMEEAAKLSGEDPAYEEMRENKDFPSVIAYLKADYKEKKQQAAEALINSRHKREEFDSKKQIFEQSKTISEEAEILASKIRSLEEELVKLKEKRENIRKKKQELYSLRDVMDLKKERLGALKEIKDQLERLGQLETEYEKASQKEFGQIKRTRMAVYQEWLEAEEEAKASSEIFKRLSDEFDQAECEYRRADTLRKEEQGTYMEMQSAFYAGSIGILAKDLRAGKPCPVCGSMEHPKPARVPSKAPDREQMEAQKDRAEKAEELFRKWYEKMLELKEQKNTAETQWKRKQEELGEEPEYEEITREEACSAEKLSKQEEERCLADIREQLMKAEGQMRAFREQLKSWGKAEELQEEHLMLSKELEEYESGKDRLTAESIESETALSKTRTLLEERRADFEEKQKQQAELERGKVSRGDLEKLEEEIKKTEEEREQLAVLVHQRQRALCSLKEKQKKREKLEESYGIVGDVDRLLSGNNALRLTFEQFILITYFRDILKAANIRFLKMTGGRYEMFRSETVTDARKKDNLEIEVMDYYTGKRRSVKTLSGGESFKAALCLALGLSDIVRNSAGGIEIEVLFVDEGFGSLDSESLEQAVSCLQELSGKNRMIGIISHVPELSERIEEKITVRKKNMGSIIEKL</sequence>
<gene>
    <name evidence="6" type="ORF">H8S22_01590</name>
</gene>
<feature type="coiled-coil region" evidence="4">
    <location>
        <begin position="614"/>
        <end position="665"/>
    </location>
</feature>
<keyword evidence="7" id="KW-1185">Reference proteome</keyword>
<feature type="region of interest" description="Disordered" evidence="5">
    <location>
        <begin position="483"/>
        <end position="508"/>
    </location>
</feature>
<evidence type="ECO:0000256" key="5">
    <source>
        <dbReference type="SAM" id="MobiDB-lite"/>
    </source>
</evidence>
<dbReference type="PANTHER" id="PTHR32114">
    <property type="entry name" value="ABC TRANSPORTER ABCH.3"/>
    <property type="match status" value="1"/>
</dbReference>
<reference evidence="6 7" key="1">
    <citation type="submission" date="2020-08" db="EMBL/GenBank/DDBJ databases">
        <title>Genome public.</title>
        <authorList>
            <person name="Liu C."/>
            <person name="Sun Q."/>
        </authorList>
    </citation>
    <scope>NUCLEOTIDE SEQUENCE [LARGE SCALE GENOMIC DNA]</scope>
    <source>
        <strain evidence="6 7">NSJ-7</strain>
    </source>
</reference>
<feature type="compositionally biased region" description="Basic and acidic residues" evidence="5">
    <location>
        <begin position="483"/>
        <end position="495"/>
    </location>
</feature>
<evidence type="ECO:0000256" key="3">
    <source>
        <dbReference type="ARBA" id="ARBA00013368"/>
    </source>
</evidence>
<dbReference type="RefSeq" id="WP_024728306.1">
    <property type="nucleotide sequence ID" value="NZ_JACOOS010000001.1"/>
</dbReference>
<dbReference type="Proteomes" id="UP000635828">
    <property type="component" value="Unassembled WGS sequence"/>
</dbReference>
<comment type="subunit">
    <text evidence="2">Heterodimer of SbcC and SbcD.</text>
</comment>
<dbReference type="Gene3D" id="3.40.50.300">
    <property type="entry name" value="P-loop containing nucleotide triphosphate hydrolases"/>
    <property type="match status" value="2"/>
</dbReference>
<evidence type="ECO:0000256" key="4">
    <source>
        <dbReference type="SAM" id="Coils"/>
    </source>
</evidence>
<comment type="similarity">
    <text evidence="1">Belongs to the SMC family. SbcC subfamily.</text>
</comment>
<evidence type="ECO:0000313" key="7">
    <source>
        <dbReference type="Proteomes" id="UP000635828"/>
    </source>
</evidence>
<dbReference type="PANTHER" id="PTHR32114:SF2">
    <property type="entry name" value="ABC TRANSPORTER ABCH.3"/>
    <property type="match status" value="1"/>
</dbReference>